<accession>A0A9Q8PFX6</accession>
<sequence>MNTTANDEITTATSAILDGAIAKLRDTFPFMDPTRLEAIVAKASAQIQHDLHLLEPASTARRARFDLNKPPAEIRITIYELHVAGPAASGNRPPFPKILHINRQIRNEVLPISYKQTPFTLTFLNNEEVVPHEPVPKWLDLIGPTSASLIKHFEVFFEDMDYLDVAMCIDQANKWHKRGRKGRMPMTIYNVRKRDIVKALLLDRSSVPYDVIKAARWDSDLDGSVYKFQYKDQETGEGERSGGAE</sequence>
<evidence type="ECO:0000313" key="1">
    <source>
        <dbReference type="EMBL" id="UJO21677.1"/>
    </source>
</evidence>
<proteinExistence type="predicted"/>
<dbReference type="Proteomes" id="UP000756132">
    <property type="component" value="Chromosome 9"/>
</dbReference>
<organism evidence="1 2">
    <name type="scientific">Passalora fulva</name>
    <name type="common">Tomato leaf mold</name>
    <name type="synonym">Cladosporium fulvum</name>
    <dbReference type="NCBI Taxonomy" id="5499"/>
    <lineage>
        <taxon>Eukaryota</taxon>
        <taxon>Fungi</taxon>
        <taxon>Dikarya</taxon>
        <taxon>Ascomycota</taxon>
        <taxon>Pezizomycotina</taxon>
        <taxon>Dothideomycetes</taxon>
        <taxon>Dothideomycetidae</taxon>
        <taxon>Mycosphaerellales</taxon>
        <taxon>Mycosphaerellaceae</taxon>
        <taxon>Fulvia</taxon>
    </lineage>
</organism>
<dbReference type="EMBL" id="CP090171">
    <property type="protein sequence ID" value="UJO21677.1"/>
    <property type="molecule type" value="Genomic_DNA"/>
</dbReference>
<protein>
    <submittedName>
        <fullName evidence="1">Uncharacterized protein</fullName>
    </submittedName>
</protein>
<evidence type="ECO:0000313" key="2">
    <source>
        <dbReference type="Proteomes" id="UP000756132"/>
    </source>
</evidence>
<reference evidence="1" key="1">
    <citation type="submission" date="2021-12" db="EMBL/GenBank/DDBJ databases">
        <authorList>
            <person name="Zaccaron A."/>
            <person name="Stergiopoulos I."/>
        </authorList>
    </citation>
    <scope>NUCLEOTIDE SEQUENCE</scope>
    <source>
        <strain evidence="1">Race5_Kim</strain>
    </source>
</reference>
<dbReference type="AlphaFoldDB" id="A0A9Q8PFX6"/>
<reference evidence="1" key="2">
    <citation type="journal article" date="2022" name="Microb. Genom.">
        <title>A chromosome-scale genome assembly of the tomato pathogen Cladosporium fulvum reveals a compartmentalized genome architecture and the presence of a dispensable chromosome.</title>
        <authorList>
            <person name="Zaccaron A.Z."/>
            <person name="Chen L.H."/>
            <person name="Samaras A."/>
            <person name="Stergiopoulos I."/>
        </authorList>
    </citation>
    <scope>NUCLEOTIDE SEQUENCE</scope>
    <source>
        <strain evidence="1">Race5_Kim</strain>
    </source>
</reference>
<name>A0A9Q8PFX6_PASFU</name>
<dbReference type="KEGG" id="ffu:CLAFUR5_08903"/>
<dbReference type="GeneID" id="71988781"/>
<dbReference type="RefSeq" id="XP_047766043.1">
    <property type="nucleotide sequence ID" value="XM_047908051.1"/>
</dbReference>
<gene>
    <name evidence="1" type="ORF">CLAFUR5_08903</name>
</gene>
<keyword evidence="2" id="KW-1185">Reference proteome</keyword>